<accession>A0A923IWY2</accession>
<dbReference type="HAMAP" id="MF_00074">
    <property type="entry name" value="16SrRNA_methyltr_G"/>
    <property type="match status" value="1"/>
</dbReference>
<comment type="similarity">
    <text evidence="6">Belongs to the methyltransferase superfamily. RNA methyltransferase RsmG family.</text>
</comment>
<sequence>MSTGMGPAADAAAAEAKGRRVGDPFAPEQPTDEVREFFGSSFADVEHFVRMLEEEGEIRGLVGPREMERLWSRHAVNSAAVLPFLPRSGQVLDIGSGAGLPGIIIAICRPDLDVHLAEPMARRCEWLSDVIDEIGLDNVTLHQARAEELRGKGRADVVTARAVANMSKLIRMTTKLIAPGGSLVALKGRRAPLEVEEAARELKSHHLAAKIHEVPSIMEEESTFVVVCKRTK</sequence>
<evidence type="ECO:0000256" key="2">
    <source>
        <dbReference type="ARBA" id="ARBA00022552"/>
    </source>
</evidence>
<proteinExistence type="inferred from homology"/>
<keyword evidence="9" id="KW-1185">Reference proteome</keyword>
<keyword evidence="4 6" id="KW-0808">Transferase</keyword>
<feature type="binding site" evidence="6">
    <location>
        <position position="95"/>
    </location>
    <ligand>
        <name>S-adenosyl-L-methionine</name>
        <dbReference type="ChEBI" id="CHEBI:59789"/>
    </ligand>
</feature>
<dbReference type="CDD" id="cd02440">
    <property type="entry name" value="AdoMet_MTases"/>
    <property type="match status" value="1"/>
</dbReference>
<gene>
    <name evidence="6" type="primary">rsmG</name>
    <name evidence="8" type="ORF">HD592_000125</name>
</gene>
<evidence type="ECO:0000256" key="5">
    <source>
        <dbReference type="ARBA" id="ARBA00022691"/>
    </source>
</evidence>
<protein>
    <recommendedName>
        <fullName evidence="6">Ribosomal RNA small subunit methyltransferase G</fullName>
        <ecNumber evidence="6">2.1.1.-</ecNumber>
    </recommendedName>
    <alternativeName>
        <fullName evidence="6">16S rRNA 7-methylguanosine methyltransferase</fullName>
        <shortName evidence="6">16S rRNA m7G methyltransferase</shortName>
    </alternativeName>
</protein>
<evidence type="ECO:0000256" key="1">
    <source>
        <dbReference type="ARBA" id="ARBA00022490"/>
    </source>
</evidence>
<evidence type="ECO:0000313" key="9">
    <source>
        <dbReference type="Proteomes" id="UP000617426"/>
    </source>
</evidence>
<keyword evidence="3 6" id="KW-0489">Methyltransferase</keyword>
<dbReference type="InterPro" id="IPR003682">
    <property type="entry name" value="rRNA_ssu_MeTfrase_G"/>
</dbReference>
<evidence type="ECO:0000256" key="6">
    <source>
        <dbReference type="HAMAP-Rule" id="MF_00074"/>
    </source>
</evidence>
<dbReference type="GO" id="GO:0070043">
    <property type="term" value="F:rRNA (guanine-N7-)-methyltransferase activity"/>
    <property type="evidence" value="ECO:0007669"/>
    <property type="project" value="UniProtKB-UniRule"/>
</dbReference>
<feature type="binding site" evidence="6">
    <location>
        <position position="161"/>
    </location>
    <ligand>
        <name>S-adenosyl-L-methionine</name>
        <dbReference type="ChEBI" id="CHEBI:59789"/>
    </ligand>
</feature>
<dbReference type="Pfam" id="PF02527">
    <property type="entry name" value="GidB"/>
    <property type="match status" value="1"/>
</dbReference>
<dbReference type="InterPro" id="IPR029063">
    <property type="entry name" value="SAM-dependent_MTases_sf"/>
</dbReference>
<keyword evidence="1 6" id="KW-0963">Cytoplasm</keyword>
<dbReference type="PANTHER" id="PTHR31760">
    <property type="entry name" value="S-ADENOSYL-L-METHIONINE-DEPENDENT METHYLTRANSFERASES SUPERFAMILY PROTEIN"/>
    <property type="match status" value="1"/>
</dbReference>
<evidence type="ECO:0000256" key="7">
    <source>
        <dbReference type="SAM" id="MobiDB-lite"/>
    </source>
</evidence>
<keyword evidence="5 6" id="KW-0949">S-adenosyl-L-methionine</keyword>
<comment type="subcellular location">
    <subcellularLocation>
        <location evidence="6">Cytoplasm</location>
    </subcellularLocation>
</comment>
<dbReference type="EMBL" id="JACHMK010000001">
    <property type="protein sequence ID" value="MBB6333560.1"/>
    <property type="molecule type" value="Genomic_DNA"/>
</dbReference>
<comment type="caution">
    <text evidence="8">The sequence shown here is derived from an EMBL/GenBank/DDBJ whole genome shotgun (WGS) entry which is preliminary data.</text>
</comment>
<comment type="caution">
    <text evidence="6">Lacks conserved residue(s) required for the propagation of feature annotation.</text>
</comment>
<organism evidence="8 9">
    <name type="scientific">Schaalia hyovaginalis</name>
    <dbReference type="NCBI Taxonomy" id="29316"/>
    <lineage>
        <taxon>Bacteria</taxon>
        <taxon>Bacillati</taxon>
        <taxon>Actinomycetota</taxon>
        <taxon>Actinomycetes</taxon>
        <taxon>Actinomycetales</taxon>
        <taxon>Actinomycetaceae</taxon>
        <taxon>Schaalia</taxon>
    </lineage>
</organism>
<dbReference type="Proteomes" id="UP000617426">
    <property type="component" value="Unassembled WGS sequence"/>
</dbReference>
<dbReference type="PANTHER" id="PTHR31760:SF0">
    <property type="entry name" value="S-ADENOSYL-L-METHIONINE-DEPENDENT METHYLTRANSFERASES SUPERFAMILY PROTEIN"/>
    <property type="match status" value="1"/>
</dbReference>
<name>A0A923IWY2_9ACTO</name>
<evidence type="ECO:0000256" key="4">
    <source>
        <dbReference type="ARBA" id="ARBA00022679"/>
    </source>
</evidence>
<reference evidence="8" key="1">
    <citation type="submission" date="2020-08" db="EMBL/GenBank/DDBJ databases">
        <title>Sequencing the genomes of 1000 actinobacteria strains.</title>
        <authorList>
            <person name="Klenk H.-P."/>
        </authorList>
    </citation>
    <scope>NUCLEOTIDE SEQUENCE</scope>
    <source>
        <strain evidence="8">DSM 10695</strain>
    </source>
</reference>
<evidence type="ECO:0000313" key="8">
    <source>
        <dbReference type="EMBL" id="MBB6333560.1"/>
    </source>
</evidence>
<feature type="binding site" evidence="6">
    <location>
        <begin position="146"/>
        <end position="147"/>
    </location>
    <ligand>
        <name>S-adenosyl-L-methionine</name>
        <dbReference type="ChEBI" id="CHEBI:59789"/>
    </ligand>
</feature>
<keyword evidence="2 6" id="KW-0698">rRNA processing</keyword>
<dbReference type="GO" id="GO:0005829">
    <property type="term" value="C:cytosol"/>
    <property type="evidence" value="ECO:0007669"/>
    <property type="project" value="TreeGrafter"/>
</dbReference>
<dbReference type="EC" id="2.1.1.-" evidence="6"/>
<feature type="binding site" evidence="6">
    <location>
        <position position="100"/>
    </location>
    <ligand>
        <name>S-adenosyl-L-methionine</name>
        <dbReference type="ChEBI" id="CHEBI:59789"/>
    </ligand>
</feature>
<comment type="function">
    <text evidence="6">Specifically methylates the N7 position of guanine in position 518 of 16S rRNA.</text>
</comment>
<dbReference type="NCBIfam" id="TIGR00138">
    <property type="entry name" value="rsmG_gidB"/>
    <property type="match status" value="1"/>
</dbReference>
<dbReference type="SUPFAM" id="SSF53335">
    <property type="entry name" value="S-adenosyl-L-methionine-dependent methyltransferases"/>
    <property type="match status" value="1"/>
</dbReference>
<feature type="region of interest" description="Disordered" evidence="7">
    <location>
        <begin position="1"/>
        <end position="30"/>
    </location>
</feature>
<evidence type="ECO:0000256" key="3">
    <source>
        <dbReference type="ARBA" id="ARBA00022603"/>
    </source>
</evidence>
<dbReference type="AlphaFoldDB" id="A0A923IWY2"/>
<dbReference type="Gene3D" id="3.40.50.150">
    <property type="entry name" value="Vaccinia Virus protein VP39"/>
    <property type="match status" value="1"/>
</dbReference>